<name>A0A0E9N7G2_9BACT</name>
<feature type="transmembrane region" description="Helical" evidence="1">
    <location>
        <begin position="43"/>
        <end position="67"/>
    </location>
</feature>
<dbReference type="Proteomes" id="UP000033121">
    <property type="component" value="Unassembled WGS sequence"/>
</dbReference>
<accession>A0A0E9N7G2</accession>
<evidence type="ECO:0000256" key="1">
    <source>
        <dbReference type="SAM" id="Phobius"/>
    </source>
</evidence>
<dbReference type="STRING" id="1220578.FPE01S_18_00070"/>
<keyword evidence="1" id="KW-0472">Membrane</keyword>
<feature type="transmembrane region" description="Helical" evidence="1">
    <location>
        <begin position="158"/>
        <end position="182"/>
    </location>
</feature>
<dbReference type="EMBL" id="BBWV01000018">
    <property type="protein sequence ID" value="GAO45743.1"/>
    <property type="molecule type" value="Genomic_DNA"/>
</dbReference>
<evidence type="ECO:0008006" key="4">
    <source>
        <dbReference type="Google" id="ProtNLM"/>
    </source>
</evidence>
<protein>
    <recommendedName>
        <fullName evidence="4">DoxX family protein</fullName>
    </recommendedName>
</protein>
<evidence type="ECO:0000313" key="2">
    <source>
        <dbReference type="EMBL" id="GAO45743.1"/>
    </source>
</evidence>
<proteinExistence type="predicted"/>
<evidence type="ECO:0000313" key="3">
    <source>
        <dbReference type="Proteomes" id="UP000033121"/>
    </source>
</evidence>
<sequence length="254" mass="28657">MCFIGHGIFGVITKEIWCNYFGVFGIGREMAYSLMPLVGWIDIGMGVMMLVYPIAALPAWLVFWGFITAMLRPLSGEPVAEWIERAGNYGAPLAFLCFTGPWSARQLFQRTGAKVVTDRQRLEATGWILRSVVYLLVAGHGWLNLIGKPGILLQYARLGFTAPSIVAAYVGWFEICLAFLVLFRPYRPLVLALFFWKAGSELFYPQFGWLEWIERGGSYGAILALWALSPFGTGKLRELATVLRHSLRRRHNLQ</sequence>
<reference evidence="2 3" key="1">
    <citation type="submission" date="2015-04" db="EMBL/GenBank/DDBJ databases">
        <title>Whole genome shotgun sequence of Flavihumibacter petaseus NBRC 106054.</title>
        <authorList>
            <person name="Miyazawa S."/>
            <person name="Hosoyama A."/>
            <person name="Hashimoto M."/>
            <person name="Noguchi M."/>
            <person name="Tsuchikane K."/>
            <person name="Ohji S."/>
            <person name="Yamazoe A."/>
            <person name="Ichikawa N."/>
            <person name="Kimura A."/>
            <person name="Fujita N."/>
        </authorList>
    </citation>
    <scope>NUCLEOTIDE SEQUENCE [LARGE SCALE GENOMIC DNA]</scope>
    <source>
        <strain evidence="2 3">NBRC 106054</strain>
    </source>
</reference>
<feature type="transmembrane region" description="Helical" evidence="1">
    <location>
        <begin position="127"/>
        <end position="146"/>
    </location>
</feature>
<dbReference type="AlphaFoldDB" id="A0A0E9N7G2"/>
<organism evidence="2 3">
    <name type="scientific">Flavihumibacter petaseus NBRC 106054</name>
    <dbReference type="NCBI Taxonomy" id="1220578"/>
    <lineage>
        <taxon>Bacteria</taxon>
        <taxon>Pseudomonadati</taxon>
        <taxon>Bacteroidota</taxon>
        <taxon>Chitinophagia</taxon>
        <taxon>Chitinophagales</taxon>
        <taxon>Chitinophagaceae</taxon>
        <taxon>Flavihumibacter</taxon>
    </lineage>
</organism>
<keyword evidence="1" id="KW-1133">Transmembrane helix</keyword>
<keyword evidence="3" id="KW-1185">Reference proteome</keyword>
<comment type="caution">
    <text evidence="2">The sequence shown here is derived from an EMBL/GenBank/DDBJ whole genome shotgun (WGS) entry which is preliminary data.</text>
</comment>
<keyword evidence="1" id="KW-0812">Transmembrane</keyword>
<gene>
    <name evidence="2" type="ORF">FPE01S_18_00070</name>
</gene>